<keyword evidence="4" id="KW-1185">Reference proteome</keyword>
<reference evidence="3" key="1">
    <citation type="journal article" date="2014" name="Int. J. Syst. Evol. Microbiol.">
        <title>Complete genome sequence of Corynebacterium casei LMG S-19264T (=DSM 44701T), isolated from a smear-ripened cheese.</title>
        <authorList>
            <consortium name="US DOE Joint Genome Institute (JGI-PGF)"/>
            <person name="Walter F."/>
            <person name="Albersmeier A."/>
            <person name="Kalinowski J."/>
            <person name="Ruckert C."/>
        </authorList>
    </citation>
    <scope>NUCLEOTIDE SEQUENCE</scope>
    <source>
        <strain evidence="3">KCTC 12988</strain>
    </source>
</reference>
<dbReference type="Proteomes" id="UP000644507">
    <property type="component" value="Unassembled WGS sequence"/>
</dbReference>
<accession>A0A918WE69</accession>
<dbReference type="AlphaFoldDB" id="A0A918WE69"/>
<dbReference type="EMBL" id="BMXI01000002">
    <property type="protein sequence ID" value="GHC43191.1"/>
    <property type="molecule type" value="Genomic_DNA"/>
</dbReference>
<evidence type="ECO:0000256" key="2">
    <source>
        <dbReference type="ARBA" id="ARBA00022526"/>
    </source>
</evidence>
<reference evidence="3" key="2">
    <citation type="submission" date="2020-09" db="EMBL/GenBank/DDBJ databases">
        <authorList>
            <person name="Sun Q."/>
            <person name="Kim S."/>
        </authorList>
    </citation>
    <scope>NUCLEOTIDE SEQUENCE</scope>
    <source>
        <strain evidence="3">KCTC 12988</strain>
    </source>
</reference>
<gene>
    <name evidence="3" type="primary">ybhE</name>
    <name evidence="3" type="ORF">GCM10007100_05340</name>
</gene>
<dbReference type="PANTHER" id="PTHR30344:SF1">
    <property type="entry name" value="6-PHOSPHOGLUCONOLACTONASE"/>
    <property type="match status" value="1"/>
</dbReference>
<comment type="caution">
    <text evidence="3">The sequence shown here is derived from an EMBL/GenBank/DDBJ whole genome shotgun (WGS) entry which is preliminary data.</text>
</comment>
<dbReference type="Gene3D" id="2.130.10.10">
    <property type="entry name" value="YVTN repeat-like/Quinoprotein amine dehydrogenase"/>
    <property type="match status" value="1"/>
</dbReference>
<keyword evidence="2" id="KW-0119">Carbohydrate metabolism</keyword>
<keyword evidence="2" id="KW-0313">Glucose metabolism</keyword>
<organism evidence="3 4">
    <name type="scientific">Roseibacillus persicicus</name>
    <dbReference type="NCBI Taxonomy" id="454148"/>
    <lineage>
        <taxon>Bacteria</taxon>
        <taxon>Pseudomonadati</taxon>
        <taxon>Verrucomicrobiota</taxon>
        <taxon>Verrucomicrobiia</taxon>
        <taxon>Verrucomicrobiales</taxon>
        <taxon>Verrucomicrobiaceae</taxon>
        <taxon>Roseibacillus</taxon>
    </lineage>
</organism>
<comment type="similarity">
    <text evidence="1">Belongs to the cycloisomerase 2 family.</text>
</comment>
<dbReference type="GO" id="GO:0006006">
    <property type="term" value="P:glucose metabolic process"/>
    <property type="evidence" value="ECO:0007669"/>
    <property type="project" value="UniProtKB-KW"/>
</dbReference>
<dbReference type="InterPro" id="IPR019405">
    <property type="entry name" value="Lactonase_7-beta_prop"/>
</dbReference>
<dbReference type="GO" id="GO:0017057">
    <property type="term" value="F:6-phosphogluconolactonase activity"/>
    <property type="evidence" value="ECO:0007669"/>
    <property type="project" value="TreeGrafter"/>
</dbReference>
<proteinExistence type="inferred from homology"/>
<evidence type="ECO:0000313" key="4">
    <source>
        <dbReference type="Proteomes" id="UP000644507"/>
    </source>
</evidence>
<dbReference type="PANTHER" id="PTHR30344">
    <property type="entry name" value="6-PHOSPHOGLUCONOLACTONASE-RELATED"/>
    <property type="match status" value="1"/>
</dbReference>
<sequence>MAEFDSASGTLSSPVEAISLQNSGFLAMHPEKPVLYSTCNLDEGTKWRGGVAALQILEGGTLEVLNQVSTQGNGSCHVSIDATGNVAFAANYGSGSVASFQVKEDGSLSEAVSAIAHPGSSVHPQRQKEAHAHYFAAGPHNQFAYVPDLGLDKVLIYRFEPETAALTAAGAGLTEAGAGPRHMKFSLDGKFAYVLNELNLTVTTFKHEKESGGLTALGTVSTMPEEAEKEKMSCAEIRVHPNGKFVYTSQRDLRTNPEGSPLGRNSISVYRVTREGTLQRVQTISAGVRIPRNFNFDPSGKWILAGGQASKDIQVFEVDEKTGKLSPHGEPVSCPGGPICFLFE</sequence>
<dbReference type="InterPro" id="IPR015943">
    <property type="entry name" value="WD40/YVTN_repeat-like_dom_sf"/>
</dbReference>
<evidence type="ECO:0000313" key="3">
    <source>
        <dbReference type="EMBL" id="GHC43191.1"/>
    </source>
</evidence>
<dbReference type="Pfam" id="PF10282">
    <property type="entry name" value="Lactonase"/>
    <property type="match status" value="1"/>
</dbReference>
<evidence type="ECO:0000256" key="1">
    <source>
        <dbReference type="ARBA" id="ARBA00005564"/>
    </source>
</evidence>
<name>A0A918WE69_9BACT</name>
<dbReference type="InterPro" id="IPR011045">
    <property type="entry name" value="N2O_reductase_N"/>
</dbReference>
<protein>
    <submittedName>
        <fullName evidence="3">3-carboxymuconate cyclase</fullName>
    </submittedName>
</protein>
<dbReference type="InterPro" id="IPR050282">
    <property type="entry name" value="Cycloisomerase_2"/>
</dbReference>
<dbReference type="SUPFAM" id="SSF50974">
    <property type="entry name" value="Nitrous oxide reductase, N-terminal domain"/>
    <property type="match status" value="1"/>
</dbReference>
<dbReference type="GO" id="GO:0005829">
    <property type="term" value="C:cytosol"/>
    <property type="evidence" value="ECO:0007669"/>
    <property type="project" value="TreeGrafter"/>
</dbReference>